<dbReference type="Gene3D" id="3.60.10.10">
    <property type="entry name" value="Endonuclease/exonuclease/phosphatase"/>
    <property type="match status" value="1"/>
</dbReference>
<keyword evidence="1" id="KW-1133">Transmembrane helix</keyword>
<dbReference type="Proteomes" id="UP000254764">
    <property type="component" value="Unassembled WGS sequence"/>
</dbReference>
<name>A0A376A993_9HYPH</name>
<dbReference type="RefSeq" id="WP_115671621.1">
    <property type="nucleotide sequence ID" value="NZ_UEYP01000011.1"/>
</dbReference>
<proteinExistence type="predicted"/>
<keyword evidence="1" id="KW-0472">Membrane</keyword>
<feature type="transmembrane region" description="Helical" evidence="1">
    <location>
        <begin position="60"/>
        <end position="78"/>
    </location>
</feature>
<keyword evidence="4" id="KW-1185">Reference proteome</keyword>
<organism evidence="3 4">
    <name type="scientific">Ciceribacter selenitireducens ATCC BAA-1503</name>
    <dbReference type="NCBI Taxonomy" id="1336235"/>
    <lineage>
        <taxon>Bacteria</taxon>
        <taxon>Pseudomonadati</taxon>
        <taxon>Pseudomonadota</taxon>
        <taxon>Alphaproteobacteria</taxon>
        <taxon>Hyphomicrobiales</taxon>
        <taxon>Rhizobiaceae</taxon>
        <taxon>Ciceribacter</taxon>
    </lineage>
</organism>
<feature type="transmembrane region" description="Helical" evidence="1">
    <location>
        <begin position="33"/>
        <end position="53"/>
    </location>
</feature>
<dbReference type="InterPro" id="IPR005135">
    <property type="entry name" value="Endo/exonuclease/phosphatase"/>
</dbReference>
<dbReference type="AlphaFoldDB" id="A0A376A993"/>
<protein>
    <recommendedName>
        <fullName evidence="2">Endonuclease/exonuclease/phosphatase domain-containing protein</fullName>
    </recommendedName>
</protein>
<feature type="domain" description="Endonuclease/exonuclease/phosphatase" evidence="2">
    <location>
        <begin position="100"/>
        <end position="289"/>
    </location>
</feature>
<dbReference type="STRING" id="1336235.GCA_000518785_00821"/>
<evidence type="ECO:0000313" key="4">
    <source>
        <dbReference type="Proteomes" id="UP000254764"/>
    </source>
</evidence>
<evidence type="ECO:0000259" key="2">
    <source>
        <dbReference type="Pfam" id="PF03372"/>
    </source>
</evidence>
<dbReference type="InterPro" id="IPR036691">
    <property type="entry name" value="Endo/exonu/phosph_ase_sf"/>
</dbReference>
<accession>A0A376A993</accession>
<gene>
    <name evidence="3" type="ORF">RHIZ70_147</name>
</gene>
<evidence type="ECO:0000313" key="3">
    <source>
        <dbReference type="EMBL" id="SSC64439.1"/>
    </source>
</evidence>
<keyword evidence="1" id="KW-0812">Transmembrane</keyword>
<dbReference type="OrthoDB" id="3808618at2"/>
<dbReference type="SUPFAM" id="SSF56219">
    <property type="entry name" value="DNase I-like"/>
    <property type="match status" value="1"/>
</dbReference>
<dbReference type="Pfam" id="PF03372">
    <property type="entry name" value="Exo_endo_phos"/>
    <property type="match status" value="1"/>
</dbReference>
<dbReference type="GO" id="GO:0003824">
    <property type="term" value="F:catalytic activity"/>
    <property type="evidence" value="ECO:0007669"/>
    <property type="project" value="InterPro"/>
</dbReference>
<evidence type="ECO:0000256" key="1">
    <source>
        <dbReference type="SAM" id="Phobius"/>
    </source>
</evidence>
<reference evidence="4" key="1">
    <citation type="submission" date="2018-07" db="EMBL/GenBank/DDBJ databases">
        <authorList>
            <person name="Peiro R."/>
            <person name="Begona"/>
            <person name="Cbmso G."/>
            <person name="Lopez M."/>
            <person name="Gonzalez S."/>
        </authorList>
    </citation>
    <scope>NUCLEOTIDE SEQUENCE [LARGE SCALE GENOMIC DNA]</scope>
</reference>
<dbReference type="EMBL" id="UEYP01000011">
    <property type="protein sequence ID" value="SSC64439.1"/>
    <property type="molecule type" value="Genomic_DNA"/>
</dbReference>
<sequence length="314" mass="34175">MRDRISSALGLLVSVGLMVVALRYVTDFWLLSFFFSLQPQLGVVAALGALACLVLRRSAFAYVLLAVSLFLCGHALWMQREFLPSATSDVAADATRFRVLSFNMLGNNHSNVGRIIDMVNGSGADVAYLMESGPLLHHLDALSAAYPYRIGCGILVEECDLMILSKHPLEHPEYLSLSDLRSNRFAMATVHIGGHAVQLAAIHLTKPYFDDYHTTELRRAGAALRKRGGSVVIGGDFNSDTIAPDMQAFLRRHALQATGSEPATWPVAAGVFGIPIDHIYVSKDIAPLSLTRMADHYGSNHYGLIADLALSPPR</sequence>